<dbReference type="SMART" id="SM00834">
    <property type="entry name" value="CxxC_CXXC_SSSS"/>
    <property type="match status" value="1"/>
</dbReference>
<keyword evidence="4" id="KW-1185">Reference proteome</keyword>
<organism evidence="3 4">
    <name type="scientific">Actibacterium naphthalenivorans</name>
    <dbReference type="NCBI Taxonomy" id="1614693"/>
    <lineage>
        <taxon>Bacteria</taxon>
        <taxon>Pseudomonadati</taxon>
        <taxon>Pseudomonadota</taxon>
        <taxon>Alphaproteobacteria</taxon>
        <taxon>Rhodobacterales</taxon>
        <taxon>Roseobacteraceae</taxon>
        <taxon>Actibacterium</taxon>
    </lineage>
</organism>
<sequence>MPIYEYWCDDCGPFTAMAPLARYAEPCDCPACAAPAPRVLMTAPKLSAVSSATRKAHETNERSADSPKKSAHGPGCSCCSGGAGAKINPGTLYRPDGSKSFPKKRPWMISH</sequence>
<dbReference type="RefSeq" id="WP_054538779.1">
    <property type="nucleotide sequence ID" value="NZ_JACIEQ010000002.1"/>
</dbReference>
<dbReference type="InterPro" id="IPR013429">
    <property type="entry name" value="Regulatory_FmdB_Zinc_ribbon"/>
</dbReference>
<feature type="compositionally biased region" description="Basic and acidic residues" evidence="1">
    <location>
        <begin position="55"/>
        <end position="68"/>
    </location>
</feature>
<reference evidence="3" key="1">
    <citation type="submission" date="2020-08" db="EMBL/GenBank/DDBJ databases">
        <title>Genomic Encyclopedia of Type Strains, Phase IV (KMG-IV): sequencing the most valuable type-strain genomes for metagenomic binning, comparative biology and taxonomic classification.</title>
        <authorList>
            <person name="Goeker M."/>
        </authorList>
    </citation>
    <scope>NUCLEOTIDE SEQUENCE [LARGE SCALE GENOMIC DNA]</scope>
    <source>
        <strain evidence="3">DSM 105040</strain>
    </source>
</reference>
<dbReference type="Proteomes" id="UP000585681">
    <property type="component" value="Unassembled WGS sequence"/>
</dbReference>
<evidence type="ECO:0000313" key="4">
    <source>
        <dbReference type="Proteomes" id="UP000585681"/>
    </source>
</evidence>
<proteinExistence type="predicted"/>
<dbReference type="EMBL" id="JACIEQ010000002">
    <property type="protein sequence ID" value="MBB4022091.1"/>
    <property type="molecule type" value="Genomic_DNA"/>
</dbReference>
<dbReference type="Pfam" id="PF09723">
    <property type="entry name" value="Zn_ribbon_8"/>
    <property type="match status" value="1"/>
</dbReference>
<gene>
    <name evidence="3" type="ORF">GGR17_001900</name>
</gene>
<evidence type="ECO:0000313" key="3">
    <source>
        <dbReference type="EMBL" id="MBB4022091.1"/>
    </source>
</evidence>
<dbReference type="AlphaFoldDB" id="A0A840C817"/>
<comment type="caution">
    <text evidence="3">The sequence shown here is derived from an EMBL/GenBank/DDBJ whole genome shotgun (WGS) entry which is preliminary data.</text>
</comment>
<feature type="domain" description="Putative regulatory protein FmdB zinc ribbon" evidence="2">
    <location>
        <begin position="1"/>
        <end position="41"/>
    </location>
</feature>
<dbReference type="NCBIfam" id="TIGR02605">
    <property type="entry name" value="CxxC_CxxC_SSSS"/>
    <property type="match status" value="1"/>
</dbReference>
<accession>A0A840C817</accession>
<feature type="region of interest" description="Disordered" evidence="1">
    <location>
        <begin position="48"/>
        <end position="111"/>
    </location>
</feature>
<name>A0A840C817_9RHOB</name>
<feature type="compositionally biased region" description="Basic residues" evidence="1">
    <location>
        <begin position="101"/>
        <end position="111"/>
    </location>
</feature>
<protein>
    <submittedName>
        <fullName evidence="3">Putative FmdB family regulatory protein</fullName>
    </submittedName>
</protein>
<evidence type="ECO:0000256" key="1">
    <source>
        <dbReference type="SAM" id="MobiDB-lite"/>
    </source>
</evidence>
<evidence type="ECO:0000259" key="2">
    <source>
        <dbReference type="SMART" id="SM00834"/>
    </source>
</evidence>